<keyword evidence="3" id="KW-1185">Reference proteome</keyword>
<dbReference type="EMBL" id="JARIHO010000033">
    <property type="protein sequence ID" value="KAJ7334245.1"/>
    <property type="molecule type" value="Genomic_DNA"/>
</dbReference>
<accession>A0AAD6ZQA9</accession>
<evidence type="ECO:0000313" key="2">
    <source>
        <dbReference type="EMBL" id="KAJ7334245.1"/>
    </source>
</evidence>
<proteinExistence type="predicted"/>
<protein>
    <submittedName>
        <fullName evidence="2">Uncharacterized protein</fullName>
    </submittedName>
</protein>
<evidence type="ECO:0000313" key="3">
    <source>
        <dbReference type="Proteomes" id="UP001218218"/>
    </source>
</evidence>
<gene>
    <name evidence="2" type="ORF">DFH08DRAFT_1020464</name>
</gene>
<feature type="region of interest" description="Disordered" evidence="1">
    <location>
        <begin position="80"/>
        <end position="146"/>
    </location>
</feature>
<organism evidence="2 3">
    <name type="scientific">Mycena albidolilacea</name>
    <dbReference type="NCBI Taxonomy" id="1033008"/>
    <lineage>
        <taxon>Eukaryota</taxon>
        <taxon>Fungi</taxon>
        <taxon>Dikarya</taxon>
        <taxon>Basidiomycota</taxon>
        <taxon>Agaricomycotina</taxon>
        <taxon>Agaricomycetes</taxon>
        <taxon>Agaricomycetidae</taxon>
        <taxon>Agaricales</taxon>
        <taxon>Marasmiineae</taxon>
        <taxon>Mycenaceae</taxon>
        <taxon>Mycena</taxon>
    </lineage>
</organism>
<feature type="compositionally biased region" description="Low complexity" evidence="1">
    <location>
        <begin position="90"/>
        <end position="108"/>
    </location>
</feature>
<dbReference type="Proteomes" id="UP001218218">
    <property type="component" value="Unassembled WGS sequence"/>
</dbReference>
<feature type="compositionally biased region" description="Acidic residues" evidence="1">
    <location>
        <begin position="123"/>
        <end position="137"/>
    </location>
</feature>
<evidence type="ECO:0000256" key="1">
    <source>
        <dbReference type="SAM" id="MobiDB-lite"/>
    </source>
</evidence>
<dbReference type="AlphaFoldDB" id="A0AAD6ZQA9"/>
<name>A0AAD6ZQA9_9AGAR</name>
<comment type="caution">
    <text evidence="2">The sequence shown here is derived from an EMBL/GenBank/DDBJ whole genome shotgun (WGS) entry which is preliminary data.</text>
</comment>
<reference evidence="2" key="1">
    <citation type="submission" date="2023-03" db="EMBL/GenBank/DDBJ databases">
        <title>Massive genome expansion in bonnet fungi (Mycena s.s.) driven by repeated elements and novel gene families across ecological guilds.</title>
        <authorList>
            <consortium name="Lawrence Berkeley National Laboratory"/>
            <person name="Harder C.B."/>
            <person name="Miyauchi S."/>
            <person name="Viragh M."/>
            <person name="Kuo A."/>
            <person name="Thoen E."/>
            <person name="Andreopoulos B."/>
            <person name="Lu D."/>
            <person name="Skrede I."/>
            <person name="Drula E."/>
            <person name="Henrissat B."/>
            <person name="Morin E."/>
            <person name="Kohler A."/>
            <person name="Barry K."/>
            <person name="LaButti K."/>
            <person name="Morin E."/>
            <person name="Salamov A."/>
            <person name="Lipzen A."/>
            <person name="Mereny Z."/>
            <person name="Hegedus B."/>
            <person name="Baldrian P."/>
            <person name="Stursova M."/>
            <person name="Weitz H."/>
            <person name="Taylor A."/>
            <person name="Grigoriev I.V."/>
            <person name="Nagy L.G."/>
            <person name="Martin F."/>
            <person name="Kauserud H."/>
        </authorList>
    </citation>
    <scope>NUCLEOTIDE SEQUENCE</scope>
    <source>
        <strain evidence="2">CBHHK002</strain>
    </source>
</reference>
<sequence length="161" mass="17130">MSPSLAMTLPIPSPSAEGEGEPSHAPPSKKKLRELKLRADPLADVQGPTLVHCLGCGGAIKLSTKSDYDASHWLRHRARCVKKTGARGKPTSSTSTTSSSTGSPASSARALTPPDENAIPEPDVADPDDPLDAEPEPEPIPFPDWQSWDWSKLKSRFGSPV</sequence>
<feature type="region of interest" description="Disordered" evidence="1">
    <location>
        <begin position="1"/>
        <end position="46"/>
    </location>
</feature>